<evidence type="ECO:0000313" key="1">
    <source>
        <dbReference type="EMBL" id="KAL3284819.1"/>
    </source>
</evidence>
<feature type="non-terminal residue" evidence="1">
    <location>
        <position position="100"/>
    </location>
</feature>
<comment type="caution">
    <text evidence="1">The sequence shown here is derived from an EMBL/GenBank/DDBJ whole genome shotgun (WGS) entry which is preliminary data.</text>
</comment>
<dbReference type="AlphaFoldDB" id="A0ABD2P1Q6"/>
<keyword evidence="2" id="KW-1185">Reference proteome</keyword>
<dbReference type="Proteomes" id="UP001516400">
    <property type="component" value="Unassembled WGS sequence"/>
</dbReference>
<protein>
    <submittedName>
        <fullName evidence="1">Uncharacterized protein</fullName>
    </submittedName>
</protein>
<reference evidence="1 2" key="1">
    <citation type="journal article" date="2021" name="BMC Biol.">
        <title>Horizontally acquired antibacterial genes associated with adaptive radiation of ladybird beetles.</title>
        <authorList>
            <person name="Li H.S."/>
            <person name="Tang X.F."/>
            <person name="Huang Y.H."/>
            <person name="Xu Z.Y."/>
            <person name="Chen M.L."/>
            <person name="Du X.Y."/>
            <person name="Qiu B.Y."/>
            <person name="Chen P.T."/>
            <person name="Zhang W."/>
            <person name="Slipinski A."/>
            <person name="Escalona H.E."/>
            <person name="Waterhouse R.M."/>
            <person name="Zwick A."/>
            <person name="Pang H."/>
        </authorList>
    </citation>
    <scope>NUCLEOTIDE SEQUENCE [LARGE SCALE GENOMIC DNA]</scope>
    <source>
        <strain evidence="1">SYSU2018</strain>
    </source>
</reference>
<sequence>MLDHIGVKVEEANIKVKQLPSKKPMKPYVVTIKEEQMRNLVLNRKIKGLLKSSAINLEGTEINIFINEDLPKLIQELFFKAKMLKQLGYRYIWTKEGKMP</sequence>
<dbReference type="EMBL" id="JABFTP020000165">
    <property type="protein sequence ID" value="KAL3284819.1"/>
    <property type="molecule type" value="Genomic_DNA"/>
</dbReference>
<proteinExistence type="predicted"/>
<organism evidence="1 2">
    <name type="scientific">Cryptolaemus montrouzieri</name>
    <dbReference type="NCBI Taxonomy" id="559131"/>
    <lineage>
        <taxon>Eukaryota</taxon>
        <taxon>Metazoa</taxon>
        <taxon>Ecdysozoa</taxon>
        <taxon>Arthropoda</taxon>
        <taxon>Hexapoda</taxon>
        <taxon>Insecta</taxon>
        <taxon>Pterygota</taxon>
        <taxon>Neoptera</taxon>
        <taxon>Endopterygota</taxon>
        <taxon>Coleoptera</taxon>
        <taxon>Polyphaga</taxon>
        <taxon>Cucujiformia</taxon>
        <taxon>Coccinelloidea</taxon>
        <taxon>Coccinellidae</taxon>
        <taxon>Scymninae</taxon>
        <taxon>Scymnini</taxon>
        <taxon>Cryptolaemus</taxon>
    </lineage>
</organism>
<name>A0ABD2P1Q6_9CUCU</name>
<gene>
    <name evidence="1" type="ORF">HHI36_018958</name>
</gene>
<accession>A0ABD2P1Q6</accession>
<evidence type="ECO:0000313" key="2">
    <source>
        <dbReference type="Proteomes" id="UP001516400"/>
    </source>
</evidence>